<protein>
    <recommendedName>
        <fullName evidence="3">ATPase</fullName>
    </recommendedName>
</protein>
<gene>
    <name evidence="1" type="ORF">GCM10017581_010910</name>
</gene>
<accession>A0A9W6NJR8</accession>
<comment type="caution">
    <text evidence="1">The sequence shown here is derived from an EMBL/GenBank/DDBJ whole genome shotgun (WGS) entry which is preliminary data.</text>
</comment>
<evidence type="ECO:0000313" key="2">
    <source>
        <dbReference type="Proteomes" id="UP001143480"/>
    </source>
</evidence>
<keyword evidence="2" id="KW-1185">Reference proteome</keyword>
<reference evidence="1" key="1">
    <citation type="journal article" date="2014" name="Int. J. Syst. Evol. Microbiol.">
        <title>Complete genome sequence of Corynebacterium casei LMG S-19264T (=DSM 44701T), isolated from a smear-ripened cheese.</title>
        <authorList>
            <consortium name="US DOE Joint Genome Institute (JGI-PGF)"/>
            <person name="Walter F."/>
            <person name="Albersmeier A."/>
            <person name="Kalinowski J."/>
            <person name="Ruckert C."/>
        </authorList>
    </citation>
    <scope>NUCLEOTIDE SEQUENCE</scope>
    <source>
        <strain evidence="1">VKM Ac-1321</strain>
    </source>
</reference>
<proteinExistence type="predicted"/>
<dbReference type="RefSeq" id="WP_271189005.1">
    <property type="nucleotide sequence ID" value="NZ_BSFP01000003.1"/>
</dbReference>
<dbReference type="Proteomes" id="UP001143480">
    <property type="component" value="Unassembled WGS sequence"/>
</dbReference>
<evidence type="ECO:0008006" key="3">
    <source>
        <dbReference type="Google" id="ProtNLM"/>
    </source>
</evidence>
<dbReference type="Gene3D" id="3.30.530.20">
    <property type="match status" value="1"/>
</dbReference>
<reference evidence="1" key="2">
    <citation type="submission" date="2023-01" db="EMBL/GenBank/DDBJ databases">
        <authorList>
            <person name="Sun Q."/>
            <person name="Evtushenko L."/>
        </authorList>
    </citation>
    <scope>NUCLEOTIDE SEQUENCE</scope>
    <source>
        <strain evidence="1">VKM Ac-1321</strain>
    </source>
</reference>
<name>A0A9W6NJR8_9ACTN</name>
<dbReference type="AlphaFoldDB" id="A0A9W6NJR8"/>
<dbReference type="CDD" id="cd08891">
    <property type="entry name" value="SRPBCC_CalC"/>
    <property type="match status" value="1"/>
</dbReference>
<dbReference type="InterPro" id="IPR023393">
    <property type="entry name" value="START-like_dom_sf"/>
</dbReference>
<dbReference type="EMBL" id="BSFP01000003">
    <property type="protein sequence ID" value="GLK99350.1"/>
    <property type="molecule type" value="Genomic_DNA"/>
</dbReference>
<organism evidence="1 2">
    <name type="scientific">Dactylosporangium matsuzakiense</name>
    <dbReference type="NCBI Taxonomy" id="53360"/>
    <lineage>
        <taxon>Bacteria</taxon>
        <taxon>Bacillati</taxon>
        <taxon>Actinomycetota</taxon>
        <taxon>Actinomycetes</taxon>
        <taxon>Micromonosporales</taxon>
        <taxon>Micromonosporaceae</taxon>
        <taxon>Dactylosporangium</taxon>
    </lineage>
</organism>
<dbReference type="SUPFAM" id="SSF55961">
    <property type="entry name" value="Bet v1-like"/>
    <property type="match status" value="1"/>
</dbReference>
<sequence length="288" mass="31976">MTMDSRIDDTTVRVATEVGVPIARAFHVFTAEIGTWWDPDKHILAAPLAQMEFEPFVGGHIIDRGTDGSECRWARVLAYQPPDRVCFSWDINPQWQIETDPAKTSEIEIAFTALTPDRTRVVLTHRHLDRHGDGWEGMRDAVAGGWSLDGFADRIQTANTAAGRKLVFPTDDTMHDRLRQSAAYTPILLHATDRCVRPDVDPIIWEHGRRNMALVDAGLLAVVIPVTDDSPLSGIGIFAADPETVRAVMDDDPGVRAGIFTYELHTGRGFPGASLPHPDADPNRREQR</sequence>
<evidence type="ECO:0000313" key="1">
    <source>
        <dbReference type="EMBL" id="GLK99350.1"/>
    </source>
</evidence>